<feature type="compositionally biased region" description="Low complexity" evidence="1">
    <location>
        <begin position="42"/>
        <end position="59"/>
    </location>
</feature>
<evidence type="ECO:0000313" key="3">
    <source>
        <dbReference type="Proteomes" id="UP001530377"/>
    </source>
</evidence>
<sequence>MMHTRLLFPGRPRSPSSVFSMGSLRATYHYHGRRSGAAATIITSTSPPPLTFTRPSSPRGRNSWLHRGRGRLLSSSKRTESYPSVSTAATGTNEMHKQLDVVSSSSISSSSSTTTTTTTAVPTAAATTTSIEQEIAQLRAEVSSLAYLMKQSSSRQDETRALARRAEARAYIIEHKLMDIQSHVVKIPALEKLAHNLREYLRERGPSYVRDVISRATTEYSRSGGAYSLLTSKYAAWLVLGGVVVFWQYRLTMYQRTSEEVANVAAMTLRQDSLRGTIQETLTTVANSPETLASLSALFQKLISEERTEMHLINLIVRALNSDGVRDAALRLLEVSFMNDELRGTAGEFLKVAANATLLDEGVQRNAGIGIQRAMKSAVLPQFWWTRTSGEGSESIGNGKSKPAGPDNGDAEGNTPGNDEVGGLRSEHGTNGRVGGKWDRETDDVDDEHEHEDTISKIFESTATDS</sequence>
<keyword evidence="3" id="KW-1185">Reference proteome</keyword>
<organism evidence="2 3">
    <name type="scientific">Cyclostephanos tholiformis</name>
    <dbReference type="NCBI Taxonomy" id="382380"/>
    <lineage>
        <taxon>Eukaryota</taxon>
        <taxon>Sar</taxon>
        <taxon>Stramenopiles</taxon>
        <taxon>Ochrophyta</taxon>
        <taxon>Bacillariophyta</taxon>
        <taxon>Coscinodiscophyceae</taxon>
        <taxon>Thalassiosirophycidae</taxon>
        <taxon>Stephanodiscales</taxon>
        <taxon>Stephanodiscaceae</taxon>
        <taxon>Cyclostephanos</taxon>
    </lineage>
</organism>
<comment type="caution">
    <text evidence="2">The sequence shown here is derived from an EMBL/GenBank/DDBJ whole genome shotgun (WGS) entry which is preliminary data.</text>
</comment>
<feature type="compositionally biased region" description="Acidic residues" evidence="1">
    <location>
        <begin position="441"/>
        <end position="450"/>
    </location>
</feature>
<reference evidence="2 3" key="1">
    <citation type="submission" date="2024-10" db="EMBL/GenBank/DDBJ databases">
        <title>Updated reference genomes for cyclostephanoid diatoms.</title>
        <authorList>
            <person name="Roberts W.R."/>
            <person name="Alverson A.J."/>
        </authorList>
    </citation>
    <scope>NUCLEOTIDE SEQUENCE [LARGE SCALE GENOMIC DNA]</scope>
    <source>
        <strain evidence="2 3">AJA228-03</strain>
    </source>
</reference>
<accession>A0ABD3SE06</accession>
<feature type="compositionally biased region" description="Polar residues" evidence="1">
    <location>
        <begin position="81"/>
        <end position="91"/>
    </location>
</feature>
<gene>
    <name evidence="2" type="ORF">ACHAXA_001794</name>
</gene>
<evidence type="ECO:0000256" key="1">
    <source>
        <dbReference type="SAM" id="MobiDB-lite"/>
    </source>
</evidence>
<dbReference type="AlphaFoldDB" id="A0ABD3SE06"/>
<dbReference type="EMBL" id="JALLPB020000059">
    <property type="protein sequence ID" value="KAL3822641.1"/>
    <property type="molecule type" value="Genomic_DNA"/>
</dbReference>
<feature type="region of interest" description="Disordered" evidence="1">
    <location>
        <begin position="389"/>
        <end position="466"/>
    </location>
</feature>
<feature type="compositionally biased region" description="Polar residues" evidence="1">
    <location>
        <begin position="389"/>
        <end position="398"/>
    </location>
</feature>
<feature type="region of interest" description="Disordered" evidence="1">
    <location>
        <begin position="103"/>
        <end position="122"/>
    </location>
</feature>
<dbReference type="Proteomes" id="UP001530377">
    <property type="component" value="Unassembled WGS sequence"/>
</dbReference>
<proteinExistence type="predicted"/>
<feature type="compositionally biased region" description="Basic and acidic residues" evidence="1">
    <location>
        <begin position="425"/>
        <end position="440"/>
    </location>
</feature>
<feature type="region of interest" description="Disordered" evidence="1">
    <location>
        <begin position="42"/>
        <end position="91"/>
    </location>
</feature>
<protein>
    <submittedName>
        <fullName evidence="2">Uncharacterized protein</fullName>
    </submittedName>
</protein>
<name>A0ABD3SE06_9STRA</name>
<evidence type="ECO:0000313" key="2">
    <source>
        <dbReference type="EMBL" id="KAL3822641.1"/>
    </source>
</evidence>